<feature type="compositionally biased region" description="Pro residues" evidence="1">
    <location>
        <begin position="199"/>
        <end position="214"/>
    </location>
</feature>
<accession>A0AAW0JRP4</accession>
<proteinExistence type="predicted"/>
<organism evidence="2 3">
    <name type="scientific">Quercus suber</name>
    <name type="common">Cork oak</name>
    <dbReference type="NCBI Taxonomy" id="58331"/>
    <lineage>
        <taxon>Eukaryota</taxon>
        <taxon>Viridiplantae</taxon>
        <taxon>Streptophyta</taxon>
        <taxon>Embryophyta</taxon>
        <taxon>Tracheophyta</taxon>
        <taxon>Spermatophyta</taxon>
        <taxon>Magnoliopsida</taxon>
        <taxon>eudicotyledons</taxon>
        <taxon>Gunneridae</taxon>
        <taxon>Pentapetalae</taxon>
        <taxon>rosids</taxon>
        <taxon>fabids</taxon>
        <taxon>Fagales</taxon>
        <taxon>Fagaceae</taxon>
        <taxon>Quercus</taxon>
    </lineage>
</organism>
<protein>
    <submittedName>
        <fullName evidence="2">Uncharacterized protein</fullName>
    </submittedName>
</protein>
<evidence type="ECO:0000313" key="2">
    <source>
        <dbReference type="EMBL" id="KAK7828851.1"/>
    </source>
</evidence>
<evidence type="ECO:0000313" key="3">
    <source>
        <dbReference type="Proteomes" id="UP000237347"/>
    </source>
</evidence>
<feature type="region of interest" description="Disordered" evidence="1">
    <location>
        <begin position="240"/>
        <end position="260"/>
    </location>
</feature>
<dbReference type="EMBL" id="PKMF04000493">
    <property type="protein sequence ID" value="KAK7828851.1"/>
    <property type="molecule type" value="Genomic_DNA"/>
</dbReference>
<feature type="region of interest" description="Disordered" evidence="1">
    <location>
        <begin position="193"/>
        <end position="228"/>
    </location>
</feature>
<keyword evidence="3" id="KW-1185">Reference proteome</keyword>
<comment type="caution">
    <text evidence="2">The sequence shown here is derived from an EMBL/GenBank/DDBJ whole genome shotgun (WGS) entry which is preliminary data.</text>
</comment>
<dbReference type="Proteomes" id="UP000237347">
    <property type="component" value="Unassembled WGS sequence"/>
</dbReference>
<gene>
    <name evidence="2" type="ORF">CFP56_029888</name>
</gene>
<dbReference type="AlphaFoldDB" id="A0AAW0JRP4"/>
<sequence>MEYKCSDAAGVSSSTLRDQNDLDLSRHVGSCNAQRDIDSSSLLAIVGAALRVAALRVGPLVLSILSQRDYWNNASIPEQSINPGLDLLKVKKLMDLGNRLSFEVHAREAAIGSAASIFASILKGKIIGVNSLPPPPNLSSRPLQLPPPPPLIHAQANPPFVNFPNLPYFFPPPQISFQQPCYWPSQFGQYIPHLTPTQPSLPPPNPNPPKPPPSSHSKPSPSHGERGNSAFFRIVSRPGKEVDAGGGRFAKPTGNPRNQVWKDINGHVKLGSDLDLEKQFPKPAGTLNQKEGFGGFDFIPKTNISTHLVSGRPMRVSTLKWTKAHFSLNIFVDFEGRSQRMVKWANFVQPKSVKDDITHTEFGNVKQANGGPIKQAQVDHIGDITHLKLQGLSLLCECGEGSGLQVSAEKSNIGFGMMEVEIPISDGGSDTAVQMGSVQMGCSSSGAEVGATSVVSGAGDPTMGCPISGAVVVSPVSSSGDHPRLTNVVAESPTVPVKRAEVSCHQPLLEQNRFSPISEMASNSFDEETRLLNWVNPMESDRDEEERQLMEFEPLAQWDPNGGLVLMTEEVDPVDISVEDNLEPSAWVSKKVKGFGKWVGFPIDSCERQCVEFFQRLEKVWEIQAAASSLRRLASSSIKGMRELWNLISTVNYDGQAGKRNREIVKFSGLGSDGCP</sequence>
<reference evidence="2 3" key="1">
    <citation type="journal article" date="2018" name="Sci. Data">
        <title>The draft genome sequence of cork oak.</title>
        <authorList>
            <person name="Ramos A.M."/>
            <person name="Usie A."/>
            <person name="Barbosa P."/>
            <person name="Barros P.M."/>
            <person name="Capote T."/>
            <person name="Chaves I."/>
            <person name="Simoes F."/>
            <person name="Abreu I."/>
            <person name="Carrasquinho I."/>
            <person name="Faro C."/>
            <person name="Guimaraes J.B."/>
            <person name="Mendonca D."/>
            <person name="Nobrega F."/>
            <person name="Rodrigues L."/>
            <person name="Saibo N.J.M."/>
            <person name="Varela M.C."/>
            <person name="Egas C."/>
            <person name="Matos J."/>
            <person name="Miguel C.M."/>
            <person name="Oliveira M.M."/>
            <person name="Ricardo C.P."/>
            <person name="Goncalves S."/>
        </authorList>
    </citation>
    <scope>NUCLEOTIDE SEQUENCE [LARGE SCALE GENOMIC DNA]</scope>
    <source>
        <strain evidence="3">cv. HL8</strain>
    </source>
</reference>
<name>A0AAW0JRP4_QUESU</name>
<evidence type="ECO:0000256" key="1">
    <source>
        <dbReference type="SAM" id="MobiDB-lite"/>
    </source>
</evidence>